<dbReference type="PANTHER" id="PTHR18843:SF7">
    <property type="entry name" value="LAMINA-ASSOCIATED POLYPEPTIDE 1B ISOFORM 1-RELATED"/>
    <property type="match status" value="1"/>
</dbReference>
<keyword evidence="5" id="KW-1133">Transmembrane helix</keyword>
<evidence type="ECO:0000256" key="8">
    <source>
        <dbReference type="ARBA" id="ARBA00023242"/>
    </source>
</evidence>
<dbReference type="GO" id="GO:0061024">
    <property type="term" value="P:membrane organization"/>
    <property type="evidence" value="ECO:0007669"/>
    <property type="project" value="TreeGrafter"/>
</dbReference>
<dbReference type="InterPro" id="IPR038599">
    <property type="entry name" value="LAP1C-like_C_sf"/>
</dbReference>
<dbReference type="KEGG" id="obi:106875616"/>
<feature type="region of interest" description="Disordered" evidence="10">
    <location>
        <begin position="33"/>
        <end position="95"/>
    </location>
</feature>
<evidence type="ECO:0000256" key="2">
    <source>
        <dbReference type="ARBA" id="ARBA00007860"/>
    </source>
</evidence>
<keyword evidence="7" id="KW-0325">Glycoprotein</keyword>
<evidence type="ECO:0000256" key="5">
    <source>
        <dbReference type="ARBA" id="ARBA00022989"/>
    </source>
</evidence>
<evidence type="ECO:0000313" key="12">
    <source>
        <dbReference type="EMBL" id="KOF78717.1"/>
    </source>
</evidence>
<dbReference type="AlphaFoldDB" id="A0A0L8GPC8"/>
<dbReference type="GO" id="GO:0001671">
    <property type="term" value="F:ATPase activator activity"/>
    <property type="evidence" value="ECO:0007669"/>
    <property type="project" value="InterPro"/>
</dbReference>
<comment type="subcellular location">
    <subcellularLocation>
        <location evidence="9">Endomembrane system</location>
        <topology evidence="9">Single-pass membrane protein</topology>
    </subcellularLocation>
    <subcellularLocation>
        <location evidence="1">Nucleus envelope</location>
    </subcellularLocation>
</comment>
<evidence type="ECO:0000256" key="6">
    <source>
        <dbReference type="ARBA" id="ARBA00023136"/>
    </source>
</evidence>
<comment type="similarity">
    <text evidence="2">Belongs to the TOR1AIP family.</text>
</comment>
<evidence type="ECO:0000256" key="4">
    <source>
        <dbReference type="ARBA" id="ARBA00022692"/>
    </source>
</evidence>
<dbReference type="OMA" id="TGATRMQ"/>
<name>A0A0L8GPC8_OCTBM</name>
<evidence type="ECO:0000256" key="3">
    <source>
        <dbReference type="ARBA" id="ARBA00022553"/>
    </source>
</evidence>
<proteinExistence type="inferred from homology"/>
<keyword evidence="3" id="KW-0597">Phosphoprotein</keyword>
<keyword evidence="8" id="KW-0539">Nucleus</keyword>
<dbReference type="GO" id="GO:0005635">
    <property type="term" value="C:nuclear envelope"/>
    <property type="evidence" value="ECO:0007669"/>
    <property type="project" value="UniProtKB-SubCell"/>
</dbReference>
<dbReference type="EMBL" id="KQ420970">
    <property type="protein sequence ID" value="KOF78719.1"/>
    <property type="molecule type" value="Genomic_DNA"/>
</dbReference>
<dbReference type="InterPro" id="IPR008662">
    <property type="entry name" value="TOIP1/2"/>
</dbReference>
<feature type="region of interest" description="Disordered" evidence="10">
    <location>
        <begin position="108"/>
        <end position="140"/>
    </location>
</feature>
<evidence type="ECO:0000256" key="7">
    <source>
        <dbReference type="ARBA" id="ARBA00023180"/>
    </source>
</evidence>
<dbReference type="OrthoDB" id="6258998at2759"/>
<protein>
    <recommendedName>
        <fullName evidence="11">Torsin-1A-interacting protein 1/2 AAA+ activator domain-containing protein</fullName>
    </recommendedName>
</protein>
<dbReference type="EMBL" id="KQ420970">
    <property type="protein sequence ID" value="KOF78717.1"/>
    <property type="molecule type" value="Genomic_DNA"/>
</dbReference>
<evidence type="ECO:0000259" key="11">
    <source>
        <dbReference type="Pfam" id="PF05609"/>
    </source>
</evidence>
<evidence type="ECO:0000256" key="1">
    <source>
        <dbReference type="ARBA" id="ARBA00004259"/>
    </source>
</evidence>
<evidence type="ECO:0000256" key="10">
    <source>
        <dbReference type="SAM" id="MobiDB-lite"/>
    </source>
</evidence>
<dbReference type="PANTHER" id="PTHR18843">
    <property type="entry name" value="TORSIN-1A-INTERACTING PROTEIN"/>
    <property type="match status" value="1"/>
</dbReference>
<dbReference type="STRING" id="37653.A0A0L8GPC8"/>
<reference evidence="12" key="1">
    <citation type="submission" date="2015-07" db="EMBL/GenBank/DDBJ databases">
        <title>MeaNS - Measles Nucleotide Surveillance Program.</title>
        <authorList>
            <person name="Tran T."/>
            <person name="Druce J."/>
        </authorList>
    </citation>
    <scope>NUCLEOTIDE SEQUENCE</scope>
    <source>
        <strain evidence="12">UCB-OBI-ISO-001</strain>
        <tissue evidence="12">Gonad</tissue>
    </source>
</reference>
<dbReference type="EMBL" id="KQ420970">
    <property type="protein sequence ID" value="KOF78718.1"/>
    <property type="molecule type" value="Genomic_DNA"/>
</dbReference>
<dbReference type="Gene3D" id="3.40.50.12190">
    <property type="match status" value="1"/>
</dbReference>
<organism evidence="12">
    <name type="scientific">Octopus bimaculoides</name>
    <name type="common">California two-spotted octopus</name>
    <dbReference type="NCBI Taxonomy" id="37653"/>
    <lineage>
        <taxon>Eukaryota</taxon>
        <taxon>Metazoa</taxon>
        <taxon>Spiralia</taxon>
        <taxon>Lophotrochozoa</taxon>
        <taxon>Mollusca</taxon>
        <taxon>Cephalopoda</taxon>
        <taxon>Coleoidea</taxon>
        <taxon>Octopodiformes</taxon>
        <taxon>Octopoda</taxon>
        <taxon>Incirrata</taxon>
        <taxon>Octopodidae</taxon>
        <taxon>Octopus</taxon>
    </lineage>
</organism>
<accession>A0A0L8GPC8</accession>
<sequence>MAHYKNAESNESDEELYSNIPGYATDINFYPNLSEDKNEYFPPPVRRSERLKKFSSEESLKHSSDRQRKRNVGRNEDIINKNNAESTQSSEELYPNIPRKAAGINLYPNLSKDKNEHSPSSVRRNKRFPIYSSERQGRQNVGWNEDIKNKNVRNNINTGHFQSGESAVPHKWIFGLITLILLSLGMLLGFSKGNEKENVTNINFGNLKSKFKTQSNRVWTILKASTNHIIAAEEPDRPAVIMMVLPNKESELMALCLAQHLSHDLNKILKGQATSATSYPFINGSNFINYEISDQKLKLDNSIQDIINQWKSVIITHLEKFHSQTVMFFHGICDTTEAKYKRIAVIFLLETSYGITNEAELALYLENLWSDMDRIKIKPLLSRLANNVIFLNQDKGFTTCL</sequence>
<feature type="domain" description="Torsin-1A-interacting protein 1/2 AAA+ activator" evidence="11">
    <location>
        <begin position="203"/>
        <end position="347"/>
    </location>
</feature>
<keyword evidence="4" id="KW-0812">Transmembrane</keyword>
<gene>
    <name evidence="12" type="ORF">OCBIM_22030389mg</name>
</gene>
<feature type="compositionally biased region" description="Polar residues" evidence="10">
    <location>
        <begin position="80"/>
        <end position="91"/>
    </location>
</feature>
<feature type="compositionally biased region" description="Basic and acidic residues" evidence="10">
    <location>
        <begin position="46"/>
        <end position="66"/>
    </location>
</feature>
<dbReference type="InterPro" id="IPR046753">
    <property type="entry name" value="TOIP1/2_C"/>
</dbReference>
<dbReference type="Pfam" id="PF05609">
    <property type="entry name" value="LAP1_C"/>
    <property type="match status" value="1"/>
</dbReference>
<keyword evidence="6" id="KW-0472">Membrane</keyword>
<dbReference type="GO" id="GO:0016020">
    <property type="term" value="C:membrane"/>
    <property type="evidence" value="ECO:0007669"/>
    <property type="project" value="TreeGrafter"/>
</dbReference>
<evidence type="ECO:0000256" key="9">
    <source>
        <dbReference type="ARBA" id="ARBA00037847"/>
    </source>
</evidence>